<feature type="chain" id="PRO_5002248264" description="Histidine acid phosphatase" evidence="4">
    <location>
        <begin position="20"/>
        <end position="595"/>
    </location>
</feature>
<dbReference type="CDD" id="cd07061">
    <property type="entry name" value="HP_HAP_like"/>
    <property type="match status" value="1"/>
</dbReference>
<dbReference type="PANTHER" id="PTHR11567">
    <property type="entry name" value="ACID PHOSPHATASE-RELATED"/>
    <property type="match status" value="1"/>
</dbReference>
<keyword evidence="6" id="KW-1185">Reference proteome</keyword>
<dbReference type="Pfam" id="PF00328">
    <property type="entry name" value="His_Phos_2"/>
    <property type="match status" value="1"/>
</dbReference>
<evidence type="ECO:0000256" key="2">
    <source>
        <dbReference type="SAM" id="MobiDB-lite"/>
    </source>
</evidence>
<dbReference type="InterPro" id="IPR050645">
    <property type="entry name" value="Histidine_acid_phosphatase"/>
</dbReference>
<dbReference type="InterPro" id="IPR029033">
    <property type="entry name" value="His_PPase_superfam"/>
</dbReference>
<evidence type="ECO:0000256" key="3">
    <source>
        <dbReference type="SAM" id="Phobius"/>
    </source>
</evidence>
<keyword evidence="4" id="KW-0732">Signal</keyword>
<name>A0A0D1ZWN7_9PEZI</name>
<dbReference type="HOGENOM" id="CLU_023111_0_1_1"/>
<reference evidence="5 6" key="1">
    <citation type="submission" date="2015-01" db="EMBL/GenBank/DDBJ databases">
        <title>The Genome Sequence of Ochroconis gallopava CBS43764.</title>
        <authorList>
            <consortium name="The Broad Institute Genomics Platform"/>
            <person name="Cuomo C."/>
            <person name="de Hoog S."/>
            <person name="Gorbushina A."/>
            <person name="Stielow B."/>
            <person name="Teixiera M."/>
            <person name="Abouelleil A."/>
            <person name="Chapman S.B."/>
            <person name="Priest M."/>
            <person name="Young S.K."/>
            <person name="Wortman J."/>
            <person name="Nusbaum C."/>
            <person name="Birren B."/>
        </authorList>
    </citation>
    <scope>NUCLEOTIDE SEQUENCE [LARGE SCALE GENOMIC DNA]</scope>
    <source>
        <strain evidence="5 6">CBS 43764</strain>
    </source>
</reference>
<accession>A0A0D1ZWN7</accession>
<proteinExistence type="inferred from homology"/>
<dbReference type="EMBL" id="KN847591">
    <property type="protein sequence ID" value="KIV98902.1"/>
    <property type="molecule type" value="Genomic_DNA"/>
</dbReference>
<feature type="compositionally biased region" description="Basic and acidic residues" evidence="2">
    <location>
        <begin position="565"/>
        <end position="576"/>
    </location>
</feature>
<dbReference type="STRING" id="253628.A0A0D1ZWN7"/>
<evidence type="ECO:0000256" key="4">
    <source>
        <dbReference type="SAM" id="SignalP"/>
    </source>
</evidence>
<dbReference type="VEuPathDB" id="FungiDB:PV09_09348"/>
<dbReference type="PANTHER" id="PTHR11567:SF127">
    <property type="entry name" value="HISTIDINE ACID PHOSPHATASE"/>
    <property type="match status" value="1"/>
</dbReference>
<sequence>MMALFVAVLLTIWVSFADAQNYTVHSAFIFANTGDRTPLLDVNNTPALTYLGAQQMANLGAYFRRRYIGAGDVNPLVGSTMLDGLSSWRVNNDAVFVQAVDSQYTVASATAFMQGLYPPYTLGAANQSSILDPSAITSNGTYIEAPLNGYQYAVVNTVGSTDPYVIYLTGTNNCQSFGDSAQAYYSSETFNNTEEAVQTLYQSLGHAVLNGVIPQDQWSFANAYLIYDYISYQYNHNSTAYDILSGPGYKDSYDQLYGLASEKQWEIYGDQSVSGLFAGDKIRTIGGQTLAARAAGLLLNNIDTGGSSTKISLAVGEYDVMMALFSLLSLQDIDTNFEYIPPFASAFAFELFSYENETSLGTYPDTDSLWVRFLYINGSLTNDNPNPSIQAYPIFSRGPSETDMKWNDFFNAMVSIGMENVGDWCVTCNANSVFCPAFTDSTGSSGSSSSSRGKSSVSPAVAGVIGAVVTLAVVGLLLGLAMLLGGVRFHRNPRSRKRDLGGFKGSAKLASDADLHLPKNAAPVGVVATEVANDQKRGHERVGSWEMDKKPGRDTFSSLGGATVKGDDYGAKSSLEEERDGISPFSAPVHPRESI</sequence>
<keyword evidence="3" id="KW-0812">Transmembrane</keyword>
<keyword evidence="3" id="KW-1133">Transmembrane helix</keyword>
<dbReference type="GO" id="GO:0016791">
    <property type="term" value="F:phosphatase activity"/>
    <property type="evidence" value="ECO:0007669"/>
    <property type="project" value="TreeGrafter"/>
</dbReference>
<dbReference type="InterPro" id="IPR000560">
    <property type="entry name" value="His_Pase_clade-2"/>
</dbReference>
<organism evidence="5 6">
    <name type="scientific">Verruconis gallopava</name>
    <dbReference type="NCBI Taxonomy" id="253628"/>
    <lineage>
        <taxon>Eukaryota</taxon>
        <taxon>Fungi</taxon>
        <taxon>Dikarya</taxon>
        <taxon>Ascomycota</taxon>
        <taxon>Pezizomycotina</taxon>
        <taxon>Dothideomycetes</taxon>
        <taxon>Pleosporomycetidae</taxon>
        <taxon>Venturiales</taxon>
        <taxon>Sympoventuriaceae</taxon>
        <taxon>Verruconis</taxon>
    </lineage>
</organism>
<dbReference type="SUPFAM" id="SSF53254">
    <property type="entry name" value="Phosphoglycerate mutase-like"/>
    <property type="match status" value="1"/>
</dbReference>
<evidence type="ECO:0008006" key="7">
    <source>
        <dbReference type="Google" id="ProtNLM"/>
    </source>
</evidence>
<dbReference type="Proteomes" id="UP000053259">
    <property type="component" value="Unassembled WGS sequence"/>
</dbReference>
<gene>
    <name evidence="5" type="ORF">PV09_09348</name>
</gene>
<dbReference type="GeneID" id="27317321"/>
<keyword evidence="3" id="KW-0472">Membrane</keyword>
<feature type="transmembrane region" description="Helical" evidence="3">
    <location>
        <begin position="460"/>
        <end position="487"/>
    </location>
</feature>
<comment type="similarity">
    <text evidence="1">Belongs to the histidine acid phosphatase family.</text>
</comment>
<feature type="signal peptide" evidence="4">
    <location>
        <begin position="1"/>
        <end position="19"/>
    </location>
</feature>
<dbReference type="RefSeq" id="XP_016208772.1">
    <property type="nucleotide sequence ID" value="XM_016363393.1"/>
</dbReference>
<dbReference type="OrthoDB" id="258392at2759"/>
<evidence type="ECO:0000256" key="1">
    <source>
        <dbReference type="ARBA" id="ARBA00005375"/>
    </source>
</evidence>
<dbReference type="Gene3D" id="3.40.50.1240">
    <property type="entry name" value="Phosphoglycerate mutase-like"/>
    <property type="match status" value="1"/>
</dbReference>
<protein>
    <recommendedName>
        <fullName evidence="7">Histidine acid phosphatase</fullName>
    </recommendedName>
</protein>
<evidence type="ECO:0000313" key="5">
    <source>
        <dbReference type="EMBL" id="KIV98902.1"/>
    </source>
</evidence>
<feature type="region of interest" description="Disordered" evidence="2">
    <location>
        <begin position="535"/>
        <end position="595"/>
    </location>
</feature>
<feature type="compositionally biased region" description="Basic and acidic residues" evidence="2">
    <location>
        <begin position="535"/>
        <end position="553"/>
    </location>
</feature>
<dbReference type="AlphaFoldDB" id="A0A0D1ZWN7"/>
<evidence type="ECO:0000313" key="6">
    <source>
        <dbReference type="Proteomes" id="UP000053259"/>
    </source>
</evidence>
<dbReference type="InParanoid" id="A0A0D1ZWN7"/>